<feature type="non-terminal residue" evidence="2">
    <location>
        <position position="1"/>
    </location>
</feature>
<name>A0A382Y0W6_9ZZZZ</name>
<reference evidence="2" key="1">
    <citation type="submission" date="2018-05" db="EMBL/GenBank/DDBJ databases">
        <authorList>
            <person name="Lanie J.A."/>
            <person name="Ng W.-L."/>
            <person name="Kazmierczak K.M."/>
            <person name="Andrzejewski T.M."/>
            <person name="Davidsen T.M."/>
            <person name="Wayne K.J."/>
            <person name="Tettelin H."/>
            <person name="Glass J.I."/>
            <person name="Rusch D."/>
            <person name="Podicherti R."/>
            <person name="Tsui H.-C.T."/>
            <person name="Winkler M.E."/>
        </authorList>
    </citation>
    <scope>NUCLEOTIDE SEQUENCE</scope>
</reference>
<sequence length="70" mass="7228">VLPSAPAWSGVTCAHRSNHGGGAGGTREIQNDENLKGAIVTDGGGRGFIVESPEALYVVTASHFLPRFPP</sequence>
<dbReference type="EMBL" id="UINC01171956">
    <property type="protein sequence ID" value="SVD76790.1"/>
    <property type="molecule type" value="Genomic_DNA"/>
</dbReference>
<feature type="region of interest" description="Disordered" evidence="1">
    <location>
        <begin position="1"/>
        <end position="30"/>
    </location>
</feature>
<accession>A0A382Y0W6</accession>
<evidence type="ECO:0000313" key="2">
    <source>
        <dbReference type="EMBL" id="SVD76790.1"/>
    </source>
</evidence>
<gene>
    <name evidence="2" type="ORF">METZ01_LOCUS429644</name>
</gene>
<protein>
    <submittedName>
        <fullName evidence="2">Uncharacterized protein</fullName>
    </submittedName>
</protein>
<dbReference type="AlphaFoldDB" id="A0A382Y0W6"/>
<evidence type="ECO:0000256" key="1">
    <source>
        <dbReference type="SAM" id="MobiDB-lite"/>
    </source>
</evidence>
<proteinExistence type="predicted"/>
<organism evidence="2">
    <name type="scientific">marine metagenome</name>
    <dbReference type="NCBI Taxonomy" id="408172"/>
    <lineage>
        <taxon>unclassified sequences</taxon>
        <taxon>metagenomes</taxon>
        <taxon>ecological metagenomes</taxon>
    </lineage>
</organism>
<feature type="non-terminal residue" evidence="2">
    <location>
        <position position="70"/>
    </location>
</feature>